<evidence type="ECO:0000313" key="2">
    <source>
        <dbReference type="EMBL" id="CAD7629292.1"/>
    </source>
</evidence>
<keyword evidence="1" id="KW-0472">Membrane</keyword>
<keyword evidence="1" id="KW-1133">Transmembrane helix</keyword>
<dbReference type="InterPro" id="IPR039797">
    <property type="entry name" value="Pecanex"/>
</dbReference>
<feature type="transmembrane region" description="Helical" evidence="1">
    <location>
        <begin position="258"/>
        <end position="280"/>
    </location>
</feature>
<feature type="transmembrane region" description="Helical" evidence="1">
    <location>
        <begin position="92"/>
        <end position="111"/>
    </location>
</feature>
<dbReference type="GO" id="GO:0016020">
    <property type="term" value="C:membrane"/>
    <property type="evidence" value="ECO:0007669"/>
    <property type="project" value="UniProtKB-SubCell"/>
</dbReference>
<keyword evidence="3" id="KW-1185">Reference proteome</keyword>
<feature type="transmembrane region" description="Helical" evidence="1">
    <location>
        <begin position="286"/>
        <end position="304"/>
    </location>
</feature>
<feature type="non-terminal residue" evidence="2">
    <location>
        <position position="1"/>
    </location>
</feature>
<comment type="subcellular location">
    <subcellularLocation>
        <location evidence="1">Membrane</location>
        <topology evidence="1">Multi-pass membrane protein</topology>
    </subcellularLocation>
</comment>
<reference evidence="2" key="1">
    <citation type="submission" date="2020-11" db="EMBL/GenBank/DDBJ databases">
        <authorList>
            <person name="Tran Van P."/>
        </authorList>
    </citation>
    <scope>NUCLEOTIDE SEQUENCE</scope>
</reference>
<sequence>MAAIIAGITSSLIITVIHLFVKHYNSVKISPQVDDKSHSKSLLSQIIPIATQKSYLILTLHSMLSFCFVCLAVFDLNLTVLQNHLDNTFTSIVLYAMSWFSCIIAHHSLTIGPPPETATYASIETNDLISTLNRPIHVFILLIIDFLNQITVKQDIISTICPLMLSIYPLLWLFGVLPPFMSLFQWLNERINIIIFGGGPSHSIFYSIVSLILSTIVLIVCMAINRPVPIIFISTISGFLLSNNFIQDIKSIKSMKFIHLIVYCLPILSIILINTLTVIVLNLFPIIQWFTYINAILLLIISLIRYSHNVYIFFGLFRNPLYPRSSSGIRVFTQFKHNSKYMIISMKIMIHFCNSARNMSIKCKH</sequence>
<proteinExistence type="inferred from homology"/>
<keyword evidence="1" id="KW-0812">Transmembrane</keyword>
<dbReference type="AlphaFoldDB" id="A0A7R9KUJ3"/>
<comment type="similarity">
    <text evidence="1">Belongs to the pecanex family.</text>
</comment>
<dbReference type="PANTHER" id="PTHR12372">
    <property type="entry name" value="PECANEX"/>
    <property type="match status" value="1"/>
</dbReference>
<feature type="transmembrane region" description="Helical" evidence="1">
    <location>
        <begin position="55"/>
        <end position="80"/>
    </location>
</feature>
<organism evidence="2">
    <name type="scientific">Medioppia subpectinata</name>
    <dbReference type="NCBI Taxonomy" id="1979941"/>
    <lineage>
        <taxon>Eukaryota</taxon>
        <taxon>Metazoa</taxon>
        <taxon>Ecdysozoa</taxon>
        <taxon>Arthropoda</taxon>
        <taxon>Chelicerata</taxon>
        <taxon>Arachnida</taxon>
        <taxon>Acari</taxon>
        <taxon>Acariformes</taxon>
        <taxon>Sarcoptiformes</taxon>
        <taxon>Oribatida</taxon>
        <taxon>Brachypylina</taxon>
        <taxon>Oppioidea</taxon>
        <taxon>Oppiidae</taxon>
        <taxon>Medioppia</taxon>
    </lineage>
</organism>
<protein>
    <recommendedName>
        <fullName evidence="1">Pecanex-like protein</fullName>
    </recommendedName>
</protein>
<gene>
    <name evidence="2" type="ORF">OSB1V03_LOCUS9709</name>
</gene>
<feature type="transmembrane region" description="Helical" evidence="1">
    <location>
        <begin position="156"/>
        <end position="184"/>
    </location>
</feature>
<name>A0A7R9KUJ3_9ACAR</name>
<dbReference type="Proteomes" id="UP000759131">
    <property type="component" value="Unassembled WGS sequence"/>
</dbReference>
<dbReference type="EMBL" id="CAJPIZ010006671">
    <property type="protein sequence ID" value="CAG2109722.1"/>
    <property type="molecule type" value="Genomic_DNA"/>
</dbReference>
<dbReference type="EMBL" id="OC861246">
    <property type="protein sequence ID" value="CAD7629292.1"/>
    <property type="molecule type" value="Genomic_DNA"/>
</dbReference>
<dbReference type="PANTHER" id="PTHR12372:SF6">
    <property type="entry name" value="PECANEX-LIKE PROTEIN 4"/>
    <property type="match status" value="1"/>
</dbReference>
<comment type="caution">
    <text evidence="1">Lacks conserved residue(s) required for the propagation of feature annotation.</text>
</comment>
<feature type="transmembrane region" description="Helical" evidence="1">
    <location>
        <begin position="230"/>
        <end position="246"/>
    </location>
</feature>
<evidence type="ECO:0000313" key="3">
    <source>
        <dbReference type="Proteomes" id="UP000759131"/>
    </source>
</evidence>
<accession>A0A7R9KUJ3</accession>
<evidence type="ECO:0000256" key="1">
    <source>
        <dbReference type="RuleBase" id="RU367089"/>
    </source>
</evidence>